<dbReference type="RefSeq" id="XP_065459686.1">
    <property type="nucleotide sequence ID" value="XM_065603614.1"/>
</dbReference>
<dbReference type="PANTHER" id="PTHR15549">
    <property type="entry name" value="PAIRED IMMUNOGLOBULIN-LIKE TYPE 2 RECEPTOR"/>
    <property type="match status" value="1"/>
</dbReference>
<feature type="signal peptide" evidence="7">
    <location>
        <begin position="1"/>
        <end position="20"/>
    </location>
</feature>
<feature type="compositionally biased region" description="Low complexity" evidence="5">
    <location>
        <begin position="149"/>
        <end position="178"/>
    </location>
</feature>
<proteinExistence type="predicted"/>
<reference evidence="8 9" key="1">
    <citation type="submission" date="2023-09" db="EMBL/GenBank/DDBJ databases">
        <title>Complete-Gapless Cercospora beticola genome.</title>
        <authorList>
            <person name="Wyatt N.A."/>
            <person name="Spanner R.E."/>
            <person name="Bolton M.D."/>
        </authorList>
    </citation>
    <scope>NUCLEOTIDE SEQUENCE [LARGE SCALE GENOMIC DNA]</scope>
    <source>
        <strain evidence="8">Cb09-40</strain>
    </source>
</reference>
<comment type="subcellular location">
    <subcellularLocation>
        <location evidence="1">Membrane</location>
        <topology evidence="1">Single-pass membrane protein</topology>
    </subcellularLocation>
</comment>
<protein>
    <recommendedName>
        <fullName evidence="10">Mid2 domain-containing protein</fullName>
    </recommendedName>
</protein>
<evidence type="ECO:0000256" key="3">
    <source>
        <dbReference type="ARBA" id="ARBA00022989"/>
    </source>
</evidence>
<name>A0ABZ0P8Y6_CERBT</name>
<keyword evidence="4 6" id="KW-0472">Membrane</keyword>
<evidence type="ECO:0000256" key="2">
    <source>
        <dbReference type="ARBA" id="ARBA00022692"/>
    </source>
</evidence>
<evidence type="ECO:0000256" key="6">
    <source>
        <dbReference type="SAM" id="Phobius"/>
    </source>
</evidence>
<dbReference type="PANTHER" id="PTHR15549:SF26">
    <property type="entry name" value="AXIAL BUDDING PATTERN PROTEIN 2-RELATED"/>
    <property type="match status" value="1"/>
</dbReference>
<evidence type="ECO:0000313" key="9">
    <source>
        <dbReference type="Proteomes" id="UP001302367"/>
    </source>
</evidence>
<evidence type="ECO:0000256" key="5">
    <source>
        <dbReference type="SAM" id="MobiDB-lite"/>
    </source>
</evidence>
<dbReference type="GeneID" id="90644903"/>
<keyword evidence="3 6" id="KW-1133">Transmembrane helix</keyword>
<dbReference type="Proteomes" id="UP001302367">
    <property type="component" value="Chromosome 9"/>
</dbReference>
<feature type="chain" id="PRO_5045308754" description="Mid2 domain-containing protein" evidence="7">
    <location>
        <begin position="21"/>
        <end position="284"/>
    </location>
</feature>
<gene>
    <name evidence="8" type="ORF">RHO25_012949</name>
</gene>
<keyword evidence="2 6" id="KW-0812">Transmembrane</keyword>
<keyword evidence="9" id="KW-1185">Reference proteome</keyword>
<evidence type="ECO:0008006" key="10">
    <source>
        <dbReference type="Google" id="ProtNLM"/>
    </source>
</evidence>
<feature type="region of interest" description="Disordered" evidence="5">
    <location>
        <begin position="141"/>
        <end position="178"/>
    </location>
</feature>
<sequence>MFRFQYIAFWLATCARLAVQQSPGGALAPYDDLSDTPVTGDVPTGNFTYPAGPVQIYTLGTPMTVAWKTTYAAVNLYVLFNESVNGQTQLAVNLRAESYQWTVSCGNGDCSTPYFFRAVNSAGTNEELTIGGFTSRQFWIQPSDDETRTSSSSSSTTSTTTSTERSSPTTSVTSTTIAVRTTTMPTIQAVVSNPTSAVEAESANTVAIGAGVGVGGGIAILAAGGLLFWLLRKRRIRKQQRIYDVADAQQPNSTPQAHREKLPAYQVYPPQELYSRTAPQEMPS</sequence>
<evidence type="ECO:0000256" key="1">
    <source>
        <dbReference type="ARBA" id="ARBA00004167"/>
    </source>
</evidence>
<keyword evidence="7" id="KW-0732">Signal</keyword>
<dbReference type="EMBL" id="CP134192">
    <property type="protein sequence ID" value="WPB08283.1"/>
    <property type="molecule type" value="Genomic_DNA"/>
</dbReference>
<dbReference type="InterPro" id="IPR051694">
    <property type="entry name" value="Immunoregulatory_rcpt-like"/>
</dbReference>
<feature type="transmembrane region" description="Helical" evidence="6">
    <location>
        <begin position="206"/>
        <end position="231"/>
    </location>
</feature>
<accession>A0ABZ0P8Y6</accession>
<organism evidence="8 9">
    <name type="scientific">Cercospora beticola</name>
    <name type="common">Sugarbeet leaf spot fungus</name>
    <dbReference type="NCBI Taxonomy" id="122368"/>
    <lineage>
        <taxon>Eukaryota</taxon>
        <taxon>Fungi</taxon>
        <taxon>Dikarya</taxon>
        <taxon>Ascomycota</taxon>
        <taxon>Pezizomycotina</taxon>
        <taxon>Dothideomycetes</taxon>
        <taxon>Dothideomycetidae</taxon>
        <taxon>Mycosphaerellales</taxon>
        <taxon>Mycosphaerellaceae</taxon>
        <taxon>Cercospora</taxon>
    </lineage>
</organism>
<evidence type="ECO:0000256" key="4">
    <source>
        <dbReference type="ARBA" id="ARBA00023136"/>
    </source>
</evidence>
<evidence type="ECO:0000313" key="8">
    <source>
        <dbReference type="EMBL" id="WPB08283.1"/>
    </source>
</evidence>
<evidence type="ECO:0000256" key="7">
    <source>
        <dbReference type="SAM" id="SignalP"/>
    </source>
</evidence>